<name>V4UGA4_CITCL</name>
<dbReference type="EMBL" id="KI536978">
    <property type="protein sequence ID" value="ESR38374.1"/>
    <property type="molecule type" value="Genomic_DNA"/>
</dbReference>
<evidence type="ECO:0000313" key="1">
    <source>
        <dbReference type="EMBL" id="ESR38374.1"/>
    </source>
</evidence>
<keyword evidence="2" id="KW-1185">Reference proteome</keyword>
<gene>
    <name evidence="1" type="ORF">CICLE_v10030199mg</name>
</gene>
<proteinExistence type="predicted"/>
<dbReference type="Proteomes" id="UP000030687">
    <property type="component" value="Unassembled WGS sequence"/>
</dbReference>
<dbReference type="KEGG" id="cic:CICLE_v10030199mg"/>
<organism evidence="1 2">
    <name type="scientific">Citrus clementina</name>
    <name type="common">Clementine</name>
    <name type="synonym">Citrus deliciosa x Citrus sinensis</name>
    <dbReference type="NCBI Taxonomy" id="85681"/>
    <lineage>
        <taxon>Eukaryota</taxon>
        <taxon>Viridiplantae</taxon>
        <taxon>Streptophyta</taxon>
        <taxon>Embryophyta</taxon>
        <taxon>Tracheophyta</taxon>
        <taxon>Spermatophyta</taxon>
        <taxon>Magnoliopsida</taxon>
        <taxon>eudicotyledons</taxon>
        <taxon>Gunneridae</taxon>
        <taxon>Pentapetalae</taxon>
        <taxon>rosids</taxon>
        <taxon>malvids</taxon>
        <taxon>Sapindales</taxon>
        <taxon>Rutaceae</taxon>
        <taxon>Aurantioideae</taxon>
        <taxon>Citrus</taxon>
    </lineage>
</organism>
<evidence type="ECO:0000313" key="2">
    <source>
        <dbReference type="Proteomes" id="UP000030687"/>
    </source>
</evidence>
<dbReference type="InParanoid" id="V4UGA4"/>
<protein>
    <submittedName>
        <fullName evidence="1">Uncharacterized protein</fullName>
    </submittedName>
</protein>
<reference evidence="1 2" key="1">
    <citation type="submission" date="2013-10" db="EMBL/GenBank/DDBJ databases">
        <authorList>
            <consortium name="International Citrus Genome Consortium"/>
            <person name="Jenkins J."/>
            <person name="Schmutz J."/>
            <person name="Prochnik S."/>
            <person name="Rokhsar D."/>
            <person name="Gmitter F."/>
            <person name="Ollitrault P."/>
            <person name="Machado M."/>
            <person name="Talon M."/>
            <person name="Wincker P."/>
            <person name="Jaillon O."/>
            <person name="Morgante M."/>
        </authorList>
    </citation>
    <scope>NUCLEOTIDE SEQUENCE</scope>
    <source>
        <strain evidence="2">cv. Clemenules</strain>
    </source>
</reference>
<sequence>MTKSTKPIKKRSADNAKPLIILQVSEEFNKLLVRFVKSSLISCLTKPITELQNHLVSPLTRNQGHCNLICNWIQAKTLKSFGVTINTNGLSACNFYKKS</sequence>
<accession>V4UGA4</accession>
<dbReference type="AlphaFoldDB" id="V4UGA4"/>
<dbReference type="Gramene" id="ESR38374">
    <property type="protein sequence ID" value="ESR38374"/>
    <property type="gene ID" value="CICLE_v10030199mg"/>
</dbReference>